<proteinExistence type="predicted"/>
<comment type="caution">
    <text evidence="2">The sequence shown here is derived from an EMBL/GenBank/DDBJ whole genome shotgun (WGS) entry which is preliminary data.</text>
</comment>
<evidence type="ECO:0000256" key="1">
    <source>
        <dbReference type="SAM" id="MobiDB-lite"/>
    </source>
</evidence>
<sequence length="113" mass="13216">MLASFPQTIAKPVLIRNKLMLCVWWDWKGIIHYELLPLDKTINLKLYCKQLMRFTHEVEKTTGIDQQKGFGRDESDDKSDDFDSFTNAAGRHIRVPTARDMRYGRRLEEVVSA</sequence>
<dbReference type="AlphaFoldDB" id="A0A4C1Z7L9"/>
<dbReference type="OrthoDB" id="6433213at2759"/>
<evidence type="ECO:0000313" key="3">
    <source>
        <dbReference type="Proteomes" id="UP000299102"/>
    </source>
</evidence>
<accession>A0A4C1Z7L9</accession>
<name>A0A4C1Z7L9_EUMVA</name>
<dbReference type="Pfam" id="PF01359">
    <property type="entry name" value="Transposase_1"/>
    <property type="match status" value="1"/>
</dbReference>
<evidence type="ECO:0000313" key="2">
    <source>
        <dbReference type="EMBL" id="GBP84831.1"/>
    </source>
</evidence>
<feature type="region of interest" description="Disordered" evidence="1">
    <location>
        <begin position="65"/>
        <end position="84"/>
    </location>
</feature>
<dbReference type="InterPro" id="IPR036397">
    <property type="entry name" value="RNaseH_sf"/>
</dbReference>
<organism evidence="2 3">
    <name type="scientific">Eumeta variegata</name>
    <name type="common">Bagworm moth</name>
    <name type="synonym">Eumeta japonica</name>
    <dbReference type="NCBI Taxonomy" id="151549"/>
    <lineage>
        <taxon>Eukaryota</taxon>
        <taxon>Metazoa</taxon>
        <taxon>Ecdysozoa</taxon>
        <taxon>Arthropoda</taxon>
        <taxon>Hexapoda</taxon>
        <taxon>Insecta</taxon>
        <taxon>Pterygota</taxon>
        <taxon>Neoptera</taxon>
        <taxon>Endopterygota</taxon>
        <taxon>Lepidoptera</taxon>
        <taxon>Glossata</taxon>
        <taxon>Ditrysia</taxon>
        <taxon>Tineoidea</taxon>
        <taxon>Psychidae</taxon>
        <taxon>Oiketicinae</taxon>
        <taxon>Eumeta</taxon>
    </lineage>
</organism>
<dbReference type="Gene3D" id="3.30.420.10">
    <property type="entry name" value="Ribonuclease H-like superfamily/Ribonuclease H"/>
    <property type="match status" value="1"/>
</dbReference>
<dbReference type="Proteomes" id="UP000299102">
    <property type="component" value="Unassembled WGS sequence"/>
</dbReference>
<protein>
    <submittedName>
        <fullName evidence="2">Mariner Mos1 transposase</fullName>
    </submittedName>
</protein>
<dbReference type="GO" id="GO:0003676">
    <property type="term" value="F:nucleic acid binding"/>
    <property type="evidence" value="ECO:0007669"/>
    <property type="project" value="InterPro"/>
</dbReference>
<reference evidence="2 3" key="1">
    <citation type="journal article" date="2019" name="Commun. Biol.">
        <title>The bagworm genome reveals a unique fibroin gene that provides high tensile strength.</title>
        <authorList>
            <person name="Kono N."/>
            <person name="Nakamura H."/>
            <person name="Ohtoshi R."/>
            <person name="Tomita M."/>
            <person name="Numata K."/>
            <person name="Arakawa K."/>
        </authorList>
    </citation>
    <scope>NUCLEOTIDE SEQUENCE [LARGE SCALE GENOMIC DNA]</scope>
</reference>
<dbReference type="EMBL" id="BGZK01001700">
    <property type="protein sequence ID" value="GBP84831.1"/>
    <property type="molecule type" value="Genomic_DNA"/>
</dbReference>
<keyword evidence="3" id="KW-1185">Reference proteome</keyword>
<dbReference type="InterPro" id="IPR001888">
    <property type="entry name" value="Transposase_1"/>
</dbReference>
<gene>
    <name evidence="2" type="ORF">EVAR_32730_1</name>
</gene>